<keyword evidence="2" id="KW-1185">Reference proteome</keyword>
<dbReference type="eggNOG" id="ENOG502SZQC">
    <property type="taxonomic scope" value="Eukaryota"/>
</dbReference>
<gene>
    <name evidence="1" type="ORF">LMJF_31_0730</name>
</gene>
<sequence length="111" mass="12264">MSNITFCLPAALQLVMPPYREVSQNVPSADTLGDCTGERGVFTEVKTAPRVCLHEPLTLVQSLLAHVADKEPEHDETEFFDAARVYVALRHRLNHVDAAYSSGKRAQASKK</sequence>
<reference evidence="1 2" key="1">
    <citation type="journal article" date="2005" name="Science">
        <title>The genome of the kinetoplastid parasite, Leishmania major.</title>
        <authorList>
            <person name="Ivens A.C."/>
            <person name="Peacock C.S."/>
            <person name="Worthey E.A."/>
            <person name="Murphy L."/>
            <person name="Aggarwal G."/>
            <person name="Berriman M."/>
            <person name="Sisk E."/>
            <person name="Rajandream M.A."/>
            <person name="Adlem E."/>
            <person name="Aert R."/>
            <person name="Anupama A."/>
            <person name="Apostolou Z."/>
            <person name="Attipoe P."/>
            <person name="Bason N."/>
            <person name="Bauser C."/>
            <person name="Beck A."/>
            <person name="Beverley S.M."/>
            <person name="Bianchettin G."/>
            <person name="Borzym K."/>
            <person name="Bothe G."/>
            <person name="Bruschi C.V."/>
            <person name="Collins M."/>
            <person name="Cadag E."/>
            <person name="Ciarloni L."/>
            <person name="Clayton C."/>
            <person name="Coulson R.M."/>
            <person name="Cronin A."/>
            <person name="Cruz A.K."/>
            <person name="Davies R.M."/>
            <person name="De Gaudenzi J."/>
            <person name="Dobson D.E."/>
            <person name="Duesterhoeft A."/>
            <person name="Fazelina G."/>
            <person name="Fosker N."/>
            <person name="Frasch A.C."/>
            <person name="Fraser A."/>
            <person name="Fuchs M."/>
            <person name="Gabel C."/>
            <person name="Goble A."/>
            <person name="Goffeau A."/>
            <person name="Harris D."/>
            <person name="Hertz-Fowler C."/>
            <person name="Hilbert H."/>
            <person name="Horn D."/>
            <person name="Huang Y."/>
            <person name="Klages S."/>
            <person name="Knights A."/>
            <person name="Kube M."/>
            <person name="Larke N."/>
            <person name="Litvin L."/>
            <person name="Lord A."/>
            <person name="Louie T."/>
            <person name="Marra M."/>
            <person name="Masuy D."/>
            <person name="Matthews K."/>
            <person name="Michaeli S."/>
            <person name="Mottram J.C."/>
            <person name="Muller-Auer S."/>
            <person name="Munden H."/>
            <person name="Nelson S."/>
            <person name="Norbertczak H."/>
            <person name="Oliver K."/>
            <person name="O'neil S."/>
            <person name="Pentony M."/>
            <person name="Pohl T.M."/>
            <person name="Price C."/>
            <person name="Purnelle B."/>
            <person name="Quail M.A."/>
            <person name="Rabbinowitsch E."/>
            <person name="Reinhardt R."/>
            <person name="Rieger M."/>
            <person name="Rinta J."/>
            <person name="Robben J."/>
            <person name="Robertson L."/>
            <person name="Ruiz J.C."/>
            <person name="Rutter S."/>
            <person name="Saunders D."/>
            <person name="Schafer M."/>
            <person name="Schein J."/>
            <person name="Schwartz D.C."/>
            <person name="Seeger K."/>
            <person name="Seyler A."/>
            <person name="Sharp S."/>
            <person name="Shin H."/>
            <person name="Sivam D."/>
            <person name="Squares R."/>
            <person name="Squares S."/>
            <person name="Tosato V."/>
            <person name="Vogt C."/>
            <person name="Volckaert G."/>
            <person name="Wambutt R."/>
            <person name="Warren T."/>
            <person name="Wedler H."/>
            <person name="Woodward J."/>
            <person name="Zhou S."/>
            <person name="Zimmermann W."/>
            <person name="Smith D.F."/>
            <person name="Blackwell J.M."/>
            <person name="Stuart K.D."/>
            <person name="Barrell B."/>
            <person name="Myler P.J."/>
        </authorList>
    </citation>
    <scope>NUCLEOTIDE SEQUENCE [LARGE SCALE GENOMIC DNA]</scope>
    <source>
        <strain evidence="2">MHOM/IL/81/Friedlin</strain>
    </source>
</reference>
<proteinExistence type="predicted"/>
<dbReference type="GeneID" id="5654001"/>
<accession>Q4Q6J0</accession>
<protein>
    <submittedName>
        <fullName evidence="1">Uncharacterized protein</fullName>
    </submittedName>
</protein>
<name>Q4Q6J0_LEIMA</name>
<dbReference type="VEuPathDB" id="TriTrypDB:LmjF.31.0730"/>
<dbReference type="Proteomes" id="UP000000542">
    <property type="component" value="Chromosome 31"/>
</dbReference>
<dbReference type="KEGG" id="lma:LMJF_31_0730"/>
<dbReference type="InParanoid" id="Q4Q6J0"/>
<evidence type="ECO:0000313" key="1">
    <source>
        <dbReference type="EMBL" id="CAJ08260.1"/>
    </source>
</evidence>
<dbReference type="RefSeq" id="XP_001685058.1">
    <property type="nucleotide sequence ID" value="XM_001685006.1"/>
</dbReference>
<dbReference type="OMA" id="PRVCLHE"/>
<dbReference type="VEuPathDB" id="TriTrypDB:LMJSD75_310012800"/>
<dbReference type="VEuPathDB" id="TriTrypDB:LMJLV39_310013100"/>
<dbReference type="VEuPathDB" id="TriTrypDB:LMJFC_310013900"/>
<organism evidence="1 2">
    <name type="scientific">Leishmania major</name>
    <dbReference type="NCBI Taxonomy" id="5664"/>
    <lineage>
        <taxon>Eukaryota</taxon>
        <taxon>Discoba</taxon>
        <taxon>Euglenozoa</taxon>
        <taxon>Kinetoplastea</taxon>
        <taxon>Metakinetoplastina</taxon>
        <taxon>Trypanosomatida</taxon>
        <taxon>Trypanosomatidae</taxon>
        <taxon>Leishmaniinae</taxon>
        <taxon>Leishmania</taxon>
    </lineage>
</organism>
<evidence type="ECO:0000313" key="2">
    <source>
        <dbReference type="Proteomes" id="UP000000542"/>
    </source>
</evidence>
<dbReference type="AlphaFoldDB" id="Q4Q6J0"/>
<dbReference type="HOGENOM" id="CLU_2163281_0_0_1"/>
<dbReference type="EMBL" id="FR796427">
    <property type="protein sequence ID" value="CAJ08260.1"/>
    <property type="molecule type" value="Genomic_DNA"/>
</dbReference>
<reference evidence="1 2" key="2">
    <citation type="journal article" date="2011" name="Genome Res.">
        <title>Chromosome and gene copy number variation allow major structural change between species and strains of Leishmania.</title>
        <authorList>
            <person name="Rogers M.B."/>
            <person name="Hilley J.D."/>
            <person name="Dickens N.J."/>
            <person name="Wilkes J."/>
            <person name="Bates P.A."/>
            <person name="Depledge D.P."/>
            <person name="Harris D."/>
            <person name="Her Y."/>
            <person name="Herzyk P."/>
            <person name="Imamura H."/>
            <person name="Otto T.D."/>
            <person name="Sanders M."/>
            <person name="Seeger K."/>
            <person name="Dujardin J.C."/>
            <person name="Berriman M."/>
            <person name="Smith D.F."/>
            <person name="Hertz-Fowler C."/>
            <person name="Mottram J.C."/>
        </authorList>
    </citation>
    <scope>NUCLEOTIDE SEQUENCE [LARGE SCALE GENOMIC DNA]</scope>
    <source>
        <strain evidence="2">MHOM/IL/81/Friedlin</strain>
    </source>
</reference>